<name>A0A0V1MQI9_9BILA</name>
<keyword evidence="2" id="KW-1185">Reference proteome</keyword>
<dbReference type="AlphaFoldDB" id="A0A0V1MQI9"/>
<reference evidence="1 2" key="1">
    <citation type="submission" date="2015-01" db="EMBL/GenBank/DDBJ databases">
        <title>Evolution of Trichinella species and genotypes.</title>
        <authorList>
            <person name="Korhonen P.K."/>
            <person name="Edoardo P."/>
            <person name="Giuseppe L.R."/>
            <person name="Gasser R.B."/>
        </authorList>
    </citation>
    <scope>NUCLEOTIDE SEQUENCE [LARGE SCALE GENOMIC DNA]</scope>
    <source>
        <strain evidence="1">ISS1980</strain>
    </source>
</reference>
<protein>
    <submittedName>
        <fullName evidence="1">Uncharacterized protein</fullName>
    </submittedName>
</protein>
<dbReference type="Proteomes" id="UP000054843">
    <property type="component" value="Unassembled WGS sequence"/>
</dbReference>
<evidence type="ECO:0000313" key="2">
    <source>
        <dbReference type="Proteomes" id="UP000054843"/>
    </source>
</evidence>
<accession>A0A0V1MQI9</accession>
<gene>
    <name evidence="1" type="ORF">T10_6450</name>
</gene>
<proteinExistence type="predicted"/>
<evidence type="ECO:0000313" key="1">
    <source>
        <dbReference type="EMBL" id="KRZ73994.1"/>
    </source>
</evidence>
<organism evidence="1 2">
    <name type="scientific">Trichinella papuae</name>
    <dbReference type="NCBI Taxonomy" id="268474"/>
    <lineage>
        <taxon>Eukaryota</taxon>
        <taxon>Metazoa</taxon>
        <taxon>Ecdysozoa</taxon>
        <taxon>Nematoda</taxon>
        <taxon>Enoplea</taxon>
        <taxon>Dorylaimia</taxon>
        <taxon>Trichinellida</taxon>
        <taxon>Trichinellidae</taxon>
        <taxon>Trichinella</taxon>
    </lineage>
</organism>
<comment type="caution">
    <text evidence="1">The sequence shown here is derived from an EMBL/GenBank/DDBJ whole genome shotgun (WGS) entry which is preliminary data.</text>
</comment>
<dbReference type="EMBL" id="JYDO01000056">
    <property type="protein sequence ID" value="KRZ73994.1"/>
    <property type="molecule type" value="Genomic_DNA"/>
</dbReference>
<sequence>MQLFSSYTFVFSTNANNKRKQAIMMCKGKWKKTCPKCSISISKYKVVYCKDKLLIFGLRKGNNDNELPIVNEFILA</sequence>